<dbReference type="InterPro" id="IPR014716">
    <property type="entry name" value="Fibrinogen_a/b/g_C_1"/>
</dbReference>
<dbReference type="AlphaFoldDB" id="A0A7J7KG68"/>
<dbReference type="Gene3D" id="1.20.5.170">
    <property type="match status" value="1"/>
</dbReference>
<dbReference type="InterPro" id="IPR050373">
    <property type="entry name" value="Fibrinogen_C-term_domain"/>
</dbReference>
<gene>
    <name evidence="3" type="ORF">EB796_004497</name>
</gene>
<dbReference type="SUPFAM" id="SSF56496">
    <property type="entry name" value="Fibrinogen C-terminal domain-like"/>
    <property type="match status" value="1"/>
</dbReference>
<dbReference type="PANTHER" id="PTHR19143:SF444">
    <property type="entry name" value="PROTEIN SCABROUS"/>
    <property type="match status" value="1"/>
</dbReference>
<sequence>MLNLLYEATTTPTTSTTTTTTAASWSTSAVEVEAAGPVQSLTSELHKVEGRVTELEELHTTLSSVLQHIILEKVWLNATSTPQQKSSSEPGLDLQDIKENVTYFSEADVQEVEERTNQVISSIEKWNKVEQTLHASLSNLHATHRSYSQELSQLTNYTLNNGVIIGRLGEARLRDGVSILSLINSTSWLGQRLSQLKSAMNVNQNTTEETNRQIEAQISQLLELIQLNSLKVIAMQDALKGQGSLFESQLNHTIQELHSLERSLSSIDLSVNSSLTHLTGRVQINKERSDMLWSRLRIIDNRLAHVEVKYLTQEVNKYQKSNDDLKQSIKLMEMEDQLEVIESNINTQQSNHEALNSRLNSVADLVNSLTSSMSTVQDKWTEFSSRLPNLEYMYDEVQLMINVLPRDCDDVYRRGIRSSGVQLIKPGPAHSAVEVYCDIDIESGRGWSVLQQRHSGELDFNKNWTEYREGFGEVRVDKEFWVGNELIHTLTSQYNYTVRFDMWAVNGSYIFAEYTNFKLLSESEGYKLLVSGYSGNATDSLRHSNDMSFSTYEVDNDRSSTHCALFYTAAEMGCPLTNFFMQTKISIISKNFIN</sequence>
<dbReference type="InterPro" id="IPR036056">
    <property type="entry name" value="Fibrinogen-like_C"/>
</dbReference>
<dbReference type="SMART" id="SM00186">
    <property type="entry name" value="FBG"/>
    <property type="match status" value="1"/>
</dbReference>
<dbReference type="CDD" id="cd00087">
    <property type="entry name" value="FReD"/>
    <property type="match status" value="1"/>
</dbReference>
<dbReference type="Proteomes" id="UP000593567">
    <property type="component" value="Unassembled WGS sequence"/>
</dbReference>
<evidence type="ECO:0000256" key="1">
    <source>
        <dbReference type="SAM" id="Coils"/>
    </source>
</evidence>
<dbReference type="GO" id="GO:0005615">
    <property type="term" value="C:extracellular space"/>
    <property type="evidence" value="ECO:0007669"/>
    <property type="project" value="TreeGrafter"/>
</dbReference>
<evidence type="ECO:0000313" key="4">
    <source>
        <dbReference type="Proteomes" id="UP000593567"/>
    </source>
</evidence>
<feature type="domain" description="Fibrinogen C-terminal" evidence="2">
    <location>
        <begin position="399"/>
        <end position="567"/>
    </location>
</feature>
<accession>A0A7J7KG68</accession>
<dbReference type="Gene3D" id="3.90.215.10">
    <property type="entry name" value="Gamma Fibrinogen, chain A, domain 1"/>
    <property type="match status" value="1"/>
</dbReference>
<evidence type="ECO:0000259" key="2">
    <source>
        <dbReference type="PROSITE" id="PS51406"/>
    </source>
</evidence>
<evidence type="ECO:0000313" key="3">
    <source>
        <dbReference type="EMBL" id="KAF6037193.1"/>
    </source>
</evidence>
<reference evidence="3" key="1">
    <citation type="submission" date="2020-06" db="EMBL/GenBank/DDBJ databases">
        <title>Draft genome of Bugula neritina, a colonial animal packing powerful symbionts and potential medicines.</title>
        <authorList>
            <person name="Rayko M."/>
        </authorList>
    </citation>
    <scope>NUCLEOTIDE SEQUENCE [LARGE SCALE GENOMIC DNA]</scope>
    <source>
        <strain evidence="3">Kwan_BN1</strain>
    </source>
</reference>
<dbReference type="PROSITE" id="PS51406">
    <property type="entry name" value="FIBRINOGEN_C_2"/>
    <property type="match status" value="1"/>
</dbReference>
<dbReference type="EMBL" id="VXIV02000607">
    <property type="protein sequence ID" value="KAF6037193.1"/>
    <property type="molecule type" value="Genomic_DNA"/>
</dbReference>
<organism evidence="3 4">
    <name type="scientific">Bugula neritina</name>
    <name type="common">Brown bryozoan</name>
    <name type="synonym">Sertularia neritina</name>
    <dbReference type="NCBI Taxonomy" id="10212"/>
    <lineage>
        <taxon>Eukaryota</taxon>
        <taxon>Metazoa</taxon>
        <taxon>Spiralia</taxon>
        <taxon>Lophotrochozoa</taxon>
        <taxon>Bryozoa</taxon>
        <taxon>Gymnolaemata</taxon>
        <taxon>Cheilostomatida</taxon>
        <taxon>Flustrina</taxon>
        <taxon>Buguloidea</taxon>
        <taxon>Bugulidae</taxon>
        <taxon>Bugula</taxon>
    </lineage>
</organism>
<name>A0A7J7KG68_BUGNE</name>
<protein>
    <submittedName>
        <fullName evidence="3">ANGPT4</fullName>
    </submittedName>
</protein>
<dbReference type="Pfam" id="PF00147">
    <property type="entry name" value="Fibrinogen_C"/>
    <property type="match status" value="1"/>
</dbReference>
<dbReference type="InterPro" id="IPR002181">
    <property type="entry name" value="Fibrinogen_a/b/g_C_dom"/>
</dbReference>
<proteinExistence type="predicted"/>
<keyword evidence="1" id="KW-0175">Coiled coil</keyword>
<comment type="caution">
    <text evidence="3">The sequence shown here is derived from an EMBL/GenBank/DDBJ whole genome shotgun (WGS) entry which is preliminary data.</text>
</comment>
<dbReference type="PANTHER" id="PTHR19143">
    <property type="entry name" value="FIBRINOGEN/TENASCIN/ANGIOPOEITIN"/>
    <property type="match status" value="1"/>
</dbReference>
<keyword evidence="4" id="KW-1185">Reference proteome</keyword>
<feature type="coiled-coil region" evidence="1">
    <location>
        <begin position="308"/>
        <end position="358"/>
    </location>
</feature>
<dbReference type="OrthoDB" id="9990035at2759"/>